<dbReference type="STRING" id="1642818.AWE51_13060"/>
<dbReference type="PROSITE" id="PS51257">
    <property type="entry name" value="PROKAR_LIPOPROTEIN"/>
    <property type="match status" value="1"/>
</dbReference>
<dbReference type="EMBL" id="LQRT01000035">
    <property type="protein sequence ID" value="KZS39459.1"/>
    <property type="molecule type" value="Genomic_DNA"/>
</dbReference>
<gene>
    <name evidence="2" type="ORF">AWE51_13060</name>
</gene>
<organism evidence="2 3">
    <name type="scientific">Aquimarina aggregata</name>
    <dbReference type="NCBI Taxonomy" id="1642818"/>
    <lineage>
        <taxon>Bacteria</taxon>
        <taxon>Pseudomonadati</taxon>
        <taxon>Bacteroidota</taxon>
        <taxon>Flavobacteriia</taxon>
        <taxon>Flavobacteriales</taxon>
        <taxon>Flavobacteriaceae</taxon>
        <taxon>Aquimarina</taxon>
    </lineage>
</organism>
<protein>
    <recommendedName>
        <fullName evidence="4">Lipoprotein</fullName>
    </recommendedName>
</protein>
<feature type="signal peptide" evidence="1">
    <location>
        <begin position="1"/>
        <end position="22"/>
    </location>
</feature>
<proteinExistence type="predicted"/>
<comment type="caution">
    <text evidence="2">The sequence shown here is derived from an EMBL/GenBank/DDBJ whole genome shotgun (WGS) entry which is preliminary data.</text>
</comment>
<evidence type="ECO:0000256" key="1">
    <source>
        <dbReference type="SAM" id="SignalP"/>
    </source>
</evidence>
<dbReference type="OrthoDB" id="673589at2"/>
<dbReference type="RefSeq" id="WP_066317768.1">
    <property type="nucleotide sequence ID" value="NZ_LQRT01000035.1"/>
</dbReference>
<dbReference type="Proteomes" id="UP000076715">
    <property type="component" value="Unassembled WGS sequence"/>
</dbReference>
<keyword evidence="3" id="KW-1185">Reference proteome</keyword>
<dbReference type="AlphaFoldDB" id="A0A162YZT4"/>
<evidence type="ECO:0000313" key="2">
    <source>
        <dbReference type="EMBL" id="KZS39459.1"/>
    </source>
</evidence>
<feature type="chain" id="PRO_5007841133" description="Lipoprotein" evidence="1">
    <location>
        <begin position="23"/>
        <end position="154"/>
    </location>
</feature>
<sequence length="154" mass="17663">MKVKTIFITLLASIFLSSCNLCGSFGANELGKNLVLLEGDHLEDRIIVLCSKKETERKCCTGGSYIIPLSYEEKKGQYVDVAEFDENWIIAKTIKYSENNKEEYWIIDKNINLEEIDCYDVDCESIVKSKIIGPLELEEFNAKLKDFNIDLNFK</sequence>
<name>A0A162YZT4_9FLAO</name>
<evidence type="ECO:0008006" key="4">
    <source>
        <dbReference type="Google" id="ProtNLM"/>
    </source>
</evidence>
<accession>A0A162YZT4</accession>
<reference evidence="2 3" key="1">
    <citation type="submission" date="2016-01" db="EMBL/GenBank/DDBJ databases">
        <title>The draft genome sequence of Aquimarina sp. RZW4-3-2.</title>
        <authorList>
            <person name="Wang Y."/>
        </authorList>
    </citation>
    <scope>NUCLEOTIDE SEQUENCE [LARGE SCALE GENOMIC DNA]</scope>
    <source>
        <strain evidence="2 3">RZW4-3-2</strain>
    </source>
</reference>
<evidence type="ECO:0000313" key="3">
    <source>
        <dbReference type="Proteomes" id="UP000076715"/>
    </source>
</evidence>
<keyword evidence="1" id="KW-0732">Signal</keyword>